<dbReference type="PROSITE" id="PS50928">
    <property type="entry name" value="ABC_TM1"/>
    <property type="match status" value="1"/>
</dbReference>
<evidence type="ECO:0000256" key="1">
    <source>
        <dbReference type="ARBA" id="ARBA00004429"/>
    </source>
</evidence>
<dbReference type="PANTHER" id="PTHR30133:SF2">
    <property type="entry name" value="ARGININE ABC TRANSPORTER PERMEASE PROTEIN ARTQ"/>
    <property type="match status" value="1"/>
</dbReference>
<organism evidence="11 12">
    <name type="scientific">Roseibium denhamense</name>
    <dbReference type="NCBI Taxonomy" id="76305"/>
    <lineage>
        <taxon>Bacteria</taxon>
        <taxon>Pseudomonadati</taxon>
        <taxon>Pseudomonadota</taxon>
        <taxon>Alphaproteobacteria</taxon>
        <taxon>Hyphomicrobiales</taxon>
        <taxon>Stappiaceae</taxon>
        <taxon>Roseibium</taxon>
    </lineage>
</organism>
<feature type="domain" description="ABC transmembrane type-1" evidence="10">
    <location>
        <begin position="23"/>
        <end position="223"/>
    </location>
</feature>
<dbReference type="Gene3D" id="1.10.3720.10">
    <property type="entry name" value="MetI-like"/>
    <property type="match status" value="1"/>
</dbReference>
<evidence type="ECO:0000313" key="12">
    <source>
        <dbReference type="Proteomes" id="UP001157914"/>
    </source>
</evidence>
<reference evidence="11 12" key="1">
    <citation type="submission" date="2017-05" db="EMBL/GenBank/DDBJ databases">
        <authorList>
            <person name="Varghese N."/>
            <person name="Submissions S."/>
        </authorList>
    </citation>
    <scope>NUCLEOTIDE SEQUENCE [LARGE SCALE GENOMIC DNA]</scope>
    <source>
        <strain evidence="11 12">DSM 15949</strain>
    </source>
</reference>
<evidence type="ECO:0000256" key="9">
    <source>
        <dbReference type="RuleBase" id="RU363032"/>
    </source>
</evidence>
<dbReference type="SUPFAM" id="SSF161098">
    <property type="entry name" value="MetI-like"/>
    <property type="match status" value="1"/>
</dbReference>
<dbReference type="NCBIfam" id="TIGR01726">
    <property type="entry name" value="HEQRo_perm_3TM"/>
    <property type="match status" value="1"/>
</dbReference>
<comment type="caution">
    <text evidence="11">The sequence shown here is derived from an EMBL/GenBank/DDBJ whole genome shotgun (WGS) entry which is preliminary data.</text>
</comment>
<dbReference type="Pfam" id="PF00528">
    <property type="entry name" value="BPD_transp_1"/>
    <property type="match status" value="1"/>
</dbReference>
<sequence length="237" mass="25743">MNEALTLLSFGEMGWGDTIAWGVFITVTLALATLPFGLVLGFIIALAKKSEEPSLRMAANVYTTIFRGLPELLTLFLVYFGISIAIRNGLQLLGYDIYIEVNSFVAGMAALALVFSSYASEAFLSAFRGIPQGQYEGGYALGLTRFKTLRLVIFPQLVRLALPALGNLWLILLKETSLVSVIGLSDLVREAGIAARVTKEPFLFFGVACLIYLVLAMISSGGLTAIERWSKRGDATR</sequence>
<keyword evidence="6 9" id="KW-0812">Transmembrane</keyword>
<evidence type="ECO:0000256" key="6">
    <source>
        <dbReference type="ARBA" id="ARBA00022692"/>
    </source>
</evidence>
<evidence type="ECO:0000313" key="11">
    <source>
        <dbReference type="EMBL" id="SMP16682.1"/>
    </source>
</evidence>
<dbReference type="InterPro" id="IPR000515">
    <property type="entry name" value="MetI-like"/>
</dbReference>
<comment type="subcellular location">
    <subcellularLocation>
        <location evidence="1">Cell inner membrane</location>
        <topology evidence="1">Multi-pass membrane protein</topology>
    </subcellularLocation>
    <subcellularLocation>
        <location evidence="9">Cell membrane</location>
        <topology evidence="9">Multi-pass membrane protein</topology>
    </subcellularLocation>
</comment>
<dbReference type="Proteomes" id="UP001157914">
    <property type="component" value="Unassembled WGS sequence"/>
</dbReference>
<dbReference type="PANTHER" id="PTHR30133">
    <property type="entry name" value="CATIONIC AMINO ACID TRANSPORTER, MEMBRANE COMPONENT"/>
    <property type="match status" value="1"/>
</dbReference>
<feature type="transmembrane region" description="Helical" evidence="9">
    <location>
        <begin position="20"/>
        <end position="47"/>
    </location>
</feature>
<dbReference type="InterPro" id="IPR035906">
    <property type="entry name" value="MetI-like_sf"/>
</dbReference>
<feature type="transmembrane region" description="Helical" evidence="9">
    <location>
        <begin position="106"/>
        <end position="127"/>
    </location>
</feature>
<evidence type="ECO:0000256" key="2">
    <source>
        <dbReference type="ARBA" id="ARBA00010072"/>
    </source>
</evidence>
<name>A0ABY1NRW4_9HYPH</name>
<protein>
    <submittedName>
        <fullName evidence="11">Amino acid ABC transporter membrane protein 1, PAAT family</fullName>
    </submittedName>
</protein>
<keyword evidence="8 9" id="KW-0472">Membrane</keyword>
<keyword evidence="4" id="KW-1003">Cell membrane</keyword>
<evidence type="ECO:0000256" key="8">
    <source>
        <dbReference type="ARBA" id="ARBA00023136"/>
    </source>
</evidence>
<feature type="transmembrane region" description="Helical" evidence="9">
    <location>
        <begin position="68"/>
        <end position="86"/>
    </location>
</feature>
<feature type="transmembrane region" description="Helical" evidence="9">
    <location>
        <begin position="148"/>
        <end position="172"/>
    </location>
</feature>
<evidence type="ECO:0000256" key="3">
    <source>
        <dbReference type="ARBA" id="ARBA00022448"/>
    </source>
</evidence>
<accession>A0ABY1NRW4</accession>
<dbReference type="EMBL" id="FXTT01000002">
    <property type="protein sequence ID" value="SMP16682.1"/>
    <property type="molecule type" value="Genomic_DNA"/>
</dbReference>
<dbReference type="InterPro" id="IPR051613">
    <property type="entry name" value="ABC_transp_permease_HisMQ"/>
</dbReference>
<feature type="transmembrane region" description="Helical" evidence="9">
    <location>
        <begin position="202"/>
        <end position="226"/>
    </location>
</feature>
<evidence type="ECO:0000256" key="5">
    <source>
        <dbReference type="ARBA" id="ARBA00022519"/>
    </source>
</evidence>
<evidence type="ECO:0000256" key="7">
    <source>
        <dbReference type="ARBA" id="ARBA00022989"/>
    </source>
</evidence>
<keyword evidence="12" id="KW-1185">Reference proteome</keyword>
<evidence type="ECO:0000256" key="4">
    <source>
        <dbReference type="ARBA" id="ARBA00022475"/>
    </source>
</evidence>
<keyword evidence="7 9" id="KW-1133">Transmembrane helix</keyword>
<dbReference type="CDD" id="cd06261">
    <property type="entry name" value="TM_PBP2"/>
    <property type="match status" value="1"/>
</dbReference>
<dbReference type="RefSeq" id="WP_155194817.1">
    <property type="nucleotide sequence ID" value="NZ_BAAAEA010000003.1"/>
</dbReference>
<keyword evidence="3 9" id="KW-0813">Transport</keyword>
<evidence type="ECO:0000259" key="10">
    <source>
        <dbReference type="PROSITE" id="PS50928"/>
    </source>
</evidence>
<comment type="similarity">
    <text evidence="2">Belongs to the binding-protein-dependent transport system permease family. HisMQ subfamily.</text>
</comment>
<dbReference type="InterPro" id="IPR010065">
    <property type="entry name" value="AA_ABC_transptr_permease_3TM"/>
</dbReference>
<proteinExistence type="inferred from homology"/>
<gene>
    <name evidence="11" type="ORF">SAMN06265374_1734</name>
</gene>
<keyword evidence="5" id="KW-0997">Cell inner membrane</keyword>